<evidence type="ECO:0008006" key="4">
    <source>
        <dbReference type="Google" id="ProtNLM"/>
    </source>
</evidence>
<keyword evidence="1" id="KW-0732">Signal</keyword>
<proteinExistence type="predicted"/>
<dbReference type="RefSeq" id="WP_279240876.1">
    <property type="nucleotide sequence ID" value="NZ_CP036501.1"/>
</dbReference>
<dbReference type="EMBL" id="CP036501">
    <property type="protein sequence ID" value="UZP74432.1"/>
    <property type="molecule type" value="Genomic_DNA"/>
</dbReference>
<evidence type="ECO:0000313" key="2">
    <source>
        <dbReference type="EMBL" id="UZP74432.1"/>
    </source>
</evidence>
<name>A0ABY6Q5A8_9GAMM</name>
<reference evidence="2 3" key="1">
    <citation type="submission" date="2019-02" db="EMBL/GenBank/DDBJ databases">
        <title>Halieaceae_genomes.</title>
        <authorList>
            <person name="Li S.-H."/>
        </authorList>
    </citation>
    <scope>NUCLEOTIDE SEQUENCE [LARGE SCALE GENOMIC DNA]</scope>
    <source>
        <strain evidence="2 3">JH123</strain>
    </source>
</reference>
<feature type="signal peptide" evidence="1">
    <location>
        <begin position="1"/>
        <end position="17"/>
    </location>
</feature>
<accession>A0ABY6Q5A8</accession>
<keyword evidence="3" id="KW-1185">Reference proteome</keyword>
<feature type="chain" id="PRO_5046958756" description="DUF4440 domain-containing protein" evidence="1">
    <location>
        <begin position="18"/>
        <end position="211"/>
    </location>
</feature>
<evidence type="ECO:0000313" key="3">
    <source>
        <dbReference type="Proteomes" id="UP001317963"/>
    </source>
</evidence>
<evidence type="ECO:0000256" key="1">
    <source>
        <dbReference type="SAM" id="SignalP"/>
    </source>
</evidence>
<dbReference type="Proteomes" id="UP001317963">
    <property type="component" value="Chromosome"/>
</dbReference>
<gene>
    <name evidence="2" type="ORF">E0F26_06625</name>
</gene>
<organism evidence="2 3">
    <name type="scientific">Candidatus Paraluminiphilus aquimaris</name>
    <dbReference type="NCBI Taxonomy" id="2518994"/>
    <lineage>
        <taxon>Bacteria</taxon>
        <taxon>Pseudomonadati</taxon>
        <taxon>Pseudomonadota</taxon>
        <taxon>Gammaproteobacteria</taxon>
        <taxon>Cellvibrionales</taxon>
        <taxon>Halieaceae</taxon>
        <taxon>Candidatus Paraluminiphilus</taxon>
    </lineage>
</organism>
<protein>
    <recommendedName>
        <fullName evidence="4">DUF4440 domain-containing protein</fullName>
    </recommendedName>
</protein>
<sequence>MGRLLLACAFLAVPCFADDTASVDAIIDAYYDVISGPEGFVYDADRDANIHAKEALITKFSLDGSMQQHPFETEQALVVSPYESAFFEVEVDRQVKRFGNVAHVWSEFEMKTAPEGQAYGGGFNSISLLFMADRWWISSWATQYTEPGAKLTNLPSAQLVDLDTDEFAEVVKSIVQDTLQACEVRGGMEGRAKMNLAVVGEVKAKLICAKD</sequence>